<sequence length="76" mass="8864">MRSVYWKRWKGSRTKIRELLRLGVNRRMAFRHGLSGKGNWRMARSPGLRIALTNERLHETGLVSVVALWKKAQGYA</sequence>
<keyword evidence="1" id="KW-0548">Nucleotidyltransferase</keyword>
<keyword evidence="2" id="KW-1185">Reference proteome</keyword>
<dbReference type="GO" id="GO:0003964">
    <property type="term" value="F:RNA-directed DNA polymerase activity"/>
    <property type="evidence" value="ECO:0007669"/>
    <property type="project" value="UniProtKB-KW"/>
</dbReference>
<protein>
    <submittedName>
        <fullName evidence="1">Retron-type reverse transcriptase</fullName>
    </submittedName>
</protein>
<dbReference type="AlphaFoldDB" id="A0A221KGE1"/>
<organism evidence="1 2">
    <name type="scientific">Vitreoscilla filiformis</name>
    <dbReference type="NCBI Taxonomy" id="63"/>
    <lineage>
        <taxon>Bacteria</taxon>
        <taxon>Pseudomonadati</taxon>
        <taxon>Pseudomonadota</taxon>
        <taxon>Betaproteobacteria</taxon>
        <taxon>Neisseriales</taxon>
        <taxon>Neisseriaceae</taxon>
        <taxon>Vitreoscilla</taxon>
    </lineage>
</organism>
<accession>A0A221KGE1</accession>
<reference evidence="1 2" key="1">
    <citation type="submission" date="2017-07" db="EMBL/GenBank/DDBJ databases">
        <title>Complete Genome Sequence of the cosmetic ferment Vitreoscilla filiformis (ATCC15551).</title>
        <authorList>
            <person name="Contreras S."/>
            <person name="Sagory-Zalkind P."/>
            <person name="Blanquart H."/>
            <person name="Iltis A."/>
            <person name="Morand S.C."/>
        </authorList>
    </citation>
    <scope>NUCLEOTIDE SEQUENCE [LARGE SCALE GENOMIC DNA]</scope>
    <source>
        <strain evidence="1 2">ATCC 15551</strain>
    </source>
</reference>
<dbReference type="KEGG" id="vff:VITFI_CDS2092"/>
<dbReference type="EMBL" id="CP022423">
    <property type="protein sequence ID" value="ASM77870.1"/>
    <property type="molecule type" value="Genomic_DNA"/>
</dbReference>
<keyword evidence="1" id="KW-0808">Transferase</keyword>
<keyword evidence="1" id="KW-0695">RNA-directed DNA polymerase</keyword>
<gene>
    <name evidence="1" type="ORF">VITFI_CDS2092</name>
</gene>
<proteinExistence type="predicted"/>
<dbReference type="Proteomes" id="UP000199729">
    <property type="component" value="Chromosome"/>
</dbReference>
<evidence type="ECO:0000313" key="1">
    <source>
        <dbReference type="EMBL" id="ASM77870.1"/>
    </source>
</evidence>
<evidence type="ECO:0000313" key="2">
    <source>
        <dbReference type="Proteomes" id="UP000199729"/>
    </source>
</evidence>
<name>A0A221KGE1_VITFI</name>